<name>A0A9N9VL74_9HYPO</name>
<keyword evidence="2" id="KW-1185">Reference proteome</keyword>
<dbReference type="Proteomes" id="UP000696573">
    <property type="component" value="Unassembled WGS sequence"/>
</dbReference>
<sequence length="329" mass="37237">MARTLDQILAEVPITDLSHLRGLLRPAQAPAITPDVKARYDERPEVSESLRKCAALFNELHPTMLTAVCKLWKTSILIYRESPLWLMSPHRGLCCPGRWGETEDEQQATDMIAPPLWELDFVNGLQDLFLHPFFASRGNSAFLRLSLQFAVAFESLENPVWSISALDMDRSDGDTRPVGGAGGRITTHTQSSLYDRLLKFHGFFLIFNNNAISVETRFLLKLGEEVARRMPQPQRLRDRQGRDPRHLFYVEAQNLEHVYAAADMVSDSPQTREATSMSWAQFNERVKLPLDAPTLVGICLRDAYRHELHMLQSFRDATATADAASEDDA</sequence>
<comment type="caution">
    <text evidence="1">The sequence shown here is derived from an EMBL/GenBank/DDBJ whole genome shotgun (WGS) entry which is preliminary data.</text>
</comment>
<organism evidence="1 2">
    <name type="scientific">Clonostachys rhizophaga</name>
    <dbReference type="NCBI Taxonomy" id="160324"/>
    <lineage>
        <taxon>Eukaryota</taxon>
        <taxon>Fungi</taxon>
        <taxon>Dikarya</taxon>
        <taxon>Ascomycota</taxon>
        <taxon>Pezizomycotina</taxon>
        <taxon>Sordariomycetes</taxon>
        <taxon>Hypocreomycetidae</taxon>
        <taxon>Hypocreales</taxon>
        <taxon>Bionectriaceae</taxon>
        <taxon>Clonostachys</taxon>
    </lineage>
</organism>
<dbReference type="AlphaFoldDB" id="A0A9N9VL74"/>
<evidence type="ECO:0000313" key="1">
    <source>
        <dbReference type="EMBL" id="CAH0027183.1"/>
    </source>
</evidence>
<accession>A0A9N9VL74</accession>
<evidence type="ECO:0000313" key="2">
    <source>
        <dbReference type="Proteomes" id="UP000696573"/>
    </source>
</evidence>
<proteinExistence type="predicted"/>
<protein>
    <submittedName>
        <fullName evidence="1">Uncharacterized protein</fullName>
    </submittedName>
</protein>
<dbReference type="EMBL" id="CABFNQ020000726">
    <property type="protein sequence ID" value="CAH0027183.1"/>
    <property type="molecule type" value="Genomic_DNA"/>
</dbReference>
<gene>
    <name evidence="1" type="ORF">CRHIZ90672A_00003711</name>
</gene>
<reference evidence="1" key="1">
    <citation type="submission" date="2021-10" db="EMBL/GenBank/DDBJ databases">
        <authorList>
            <person name="Piombo E."/>
        </authorList>
    </citation>
    <scope>NUCLEOTIDE SEQUENCE</scope>
</reference>
<dbReference type="OrthoDB" id="5136369at2759"/>